<keyword evidence="2" id="KW-1185">Reference proteome</keyword>
<dbReference type="EMBL" id="CAJNIZ010043637">
    <property type="protein sequence ID" value="CAE7664957.1"/>
    <property type="molecule type" value="Genomic_DNA"/>
</dbReference>
<comment type="caution">
    <text evidence="1">The sequence shown here is derived from an EMBL/GenBank/DDBJ whole genome shotgun (WGS) entry which is preliminary data.</text>
</comment>
<name>A0A812WAD7_SYMPI</name>
<accession>A0A812WAD7</accession>
<evidence type="ECO:0000313" key="2">
    <source>
        <dbReference type="Proteomes" id="UP000649617"/>
    </source>
</evidence>
<sequence length="193" mass="20559">VEDESLLSNAKARVEELKERDAASDHLIAAAAEARQGSRTPEGLQTLQEALQRAKAKGIPEKELQHGEQVLAEEMPRAQARQQLREAQAKGTSALREAIAMAKATGLSPEELAPFEDLLQGAESKEAATAALKKATDARDVAALTFALHQAKEAGVDADLVAASQAVWEVEAPKQEARELLAAQLAKAIPFVP</sequence>
<dbReference type="AlphaFoldDB" id="A0A812WAD7"/>
<protein>
    <submittedName>
        <fullName evidence="1">KCBP protein</fullName>
    </submittedName>
</protein>
<feature type="non-terminal residue" evidence="1">
    <location>
        <position position="193"/>
    </location>
</feature>
<dbReference type="Proteomes" id="UP000649617">
    <property type="component" value="Unassembled WGS sequence"/>
</dbReference>
<dbReference type="OrthoDB" id="447985at2759"/>
<reference evidence="1" key="1">
    <citation type="submission" date="2021-02" db="EMBL/GenBank/DDBJ databases">
        <authorList>
            <person name="Dougan E. K."/>
            <person name="Rhodes N."/>
            <person name="Thang M."/>
            <person name="Chan C."/>
        </authorList>
    </citation>
    <scope>NUCLEOTIDE SEQUENCE</scope>
</reference>
<gene>
    <name evidence="1" type="primary">KCBP</name>
    <name evidence="1" type="ORF">SPIL2461_LOCUS18165</name>
</gene>
<evidence type="ECO:0000313" key="1">
    <source>
        <dbReference type="EMBL" id="CAE7664957.1"/>
    </source>
</evidence>
<organism evidence="1 2">
    <name type="scientific">Symbiodinium pilosum</name>
    <name type="common">Dinoflagellate</name>
    <dbReference type="NCBI Taxonomy" id="2952"/>
    <lineage>
        <taxon>Eukaryota</taxon>
        <taxon>Sar</taxon>
        <taxon>Alveolata</taxon>
        <taxon>Dinophyceae</taxon>
        <taxon>Suessiales</taxon>
        <taxon>Symbiodiniaceae</taxon>
        <taxon>Symbiodinium</taxon>
    </lineage>
</organism>
<proteinExistence type="predicted"/>